<evidence type="ECO:0000256" key="2">
    <source>
        <dbReference type="ARBA" id="ARBA00023015"/>
    </source>
</evidence>
<keyword evidence="1" id="KW-0678">Repressor</keyword>
<feature type="domain" description="HTH merR-type" evidence="6">
    <location>
        <begin position="1"/>
        <end position="69"/>
    </location>
</feature>
<sequence length="117" mass="13227">MASIQEVAEQLGVSTHALRYYEKEGLIAVPRDAHGNRVFDEESISSARFIATCRQAGMSLADIRTILSNPHDHALSIEVMERARVKIENEILGLQLNLEHLDRRIQEHRRQLGDAAQ</sequence>
<reference evidence="7" key="1">
    <citation type="submission" date="2021-02" db="EMBL/GenBank/DDBJ databases">
        <title>Infant gut strain persistence is associated with maternal origin, phylogeny, and functional potential including surface adhesion and iron acquisition.</title>
        <authorList>
            <person name="Lou Y.C."/>
        </authorList>
    </citation>
    <scope>NUCLEOTIDE SEQUENCE</scope>
    <source>
        <strain evidence="7">L1_008_092G1_dasL1_008_092G1_concoct_16</strain>
    </source>
</reference>
<protein>
    <submittedName>
        <fullName evidence="7">MerR family transcriptional regulator</fullName>
    </submittedName>
</protein>
<evidence type="ECO:0000256" key="1">
    <source>
        <dbReference type="ARBA" id="ARBA00022491"/>
    </source>
</evidence>
<gene>
    <name evidence="7" type="ORF">KH265_06145</name>
</gene>
<dbReference type="SUPFAM" id="SSF46955">
    <property type="entry name" value="Putative DNA-binding domain"/>
    <property type="match status" value="1"/>
</dbReference>
<dbReference type="InterPro" id="IPR009061">
    <property type="entry name" value="DNA-bd_dom_put_sf"/>
</dbReference>
<evidence type="ECO:0000256" key="3">
    <source>
        <dbReference type="ARBA" id="ARBA00023125"/>
    </source>
</evidence>
<dbReference type="InterPro" id="IPR000551">
    <property type="entry name" value="MerR-type_HTH_dom"/>
</dbReference>
<proteinExistence type="predicted"/>
<keyword evidence="2" id="KW-0805">Transcription regulation</keyword>
<comment type="caution">
    <text evidence="7">The sequence shown here is derived from an EMBL/GenBank/DDBJ whole genome shotgun (WGS) entry which is preliminary data.</text>
</comment>
<evidence type="ECO:0000256" key="5">
    <source>
        <dbReference type="SAM" id="Coils"/>
    </source>
</evidence>
<dbReference type="InterPro" id="IPR047057">
    <property type="entry name" value="MerR_fam"/>
</dbReference>
<dbReference type="PRINTS" id="PR00040">
    <property type="entry name" value="HTHMERR"/>
</dbReference>
<keyword evidence="4" id="KW-0804">Transcription</keyword>
<keyword evidence="3" id="KW-0238">DNA-binding</keyword>
<feature type="coiled-coil region" evidence="5">
    <location>
        <begin position="77"/>
        <end position="111"/>
    </location>
</feature>
<dbReference type="Pfam" id="PF13411">
    <property type="entry name" value="MerR_1"/>
    <property type="match status" value="1"/>
</dbReference>
<organism evidence="7 8">
    <name type="scientific">Rothia mucilaginosa</name>
    <dbReference type="NCBI Taxonomy" id="43675"/>
    <lineage>
        <taxon>Bacteria</taxon>
        <taxon>Bacillati</taxon>
        <taxon>Actinomycetota</taxon>
        <taxon>Actinomycetes</taxon>
        <taxon>Micrococcales</taxon>
        <taxon>Micrococcaceae</taxon>
        <taxon>Rothia</taxon>
    </lineage>
</organism>
<dbReference type="GO" id="GO:0003700">
    <property type="term" value="F:DNA-binding transcription factor activity"/>
    <property type="evidence" value="ECO:0007669"/>
    <property type="project" value="InterPro"/>
</dbReference>
<keyword evidence="5" id="KW-0175">Coiled coil</keyword>
<dbReference type="GO" id="GO:0003677">
    <property type="term" value="F:DNA binding"/>
    <property type="evidence" value="ECO:0007669"/>
    <property type="project" value="UniProtKB-KW"/>
</dbReference>
<dbReference type="PANTHER" id="PTHR30204:SF69">
    <property type="entry name" value="MERR-FAMILY TRANSCRIPTIONAL REGULATOR"/>
    <property type="match status" value="1"/>
</dbReference>
<dbReference type="Proteomes" id="UP000739069">
    <property type="component" value="Unassembled WGS sequence"/>
</dbReference>
<dbReference type="PANTHER" id="PTHR30204">
    <property type="entry name" value="REDOX-CYCLING DRUG-SENSING TRANSCRIPTIONAL ACTIVATOR SOXR"/>
    <property type="match status" value="1"/>
</dbReference>
<dbReference type="Gene3D" id="1.10.1660.10">
    <property type="match status" value="1"/>
</dbReference>
<accession>A0A943TAJ9</accession>
<dbReference type="RefSeq" id="WP_303952980.1">
    <property type="nucleotide sequence ID" value="NZ_JAGZXI010000008.1"/>
</dbReference>
<evidence type="ECO:0000313" key="8">
    <source>
        <dbReference type="Proteomes" id="UP000739069"/>
    </source>
</evidence>
<evidence type="ECO:0000313" key="7">
    <source>
        <dbReference type="EMBL" id="MBS6635219.1"/>
    </source>
</evidence>
<name>A0A943TAJ9_9MICC</name>
<evidence type="ECO:0000259" key="6">
    <source>
        <dbReference type="PROSITE" id="PS50937"/>
    </source>
</evidence>
<evidence type="ECO:0000256" key="4">
    <source>
        <dbReference type="ARBA" id="ARBA00023163"/>
    </source>
</evidence>
<dbReference type="SMART" id="SM00422">
    <property type="entry name" value="HTH_MERR"/>
    <property type="match status" value="1"/>
</dbReference>
<dbReference type="AlphaFoldDB" id="A0A943TAJ9"/>
<dbReference type="PROSITE" id="PS50937">
    <property type="entry name" value="HTH_MERR_2"/>
    <property type="match status" value="1"/>
</dbReference>
<dbReference type="EMBL" id="JAGZXI010000008">
    <property type="protein sequence ID" value="MBS6635219.1"/>
    <property type="molecule type" value="Genomic_DNA"/>
</dbReference>